<dbReference type="SUPFAM" id="SSF55718">
    <property type="entry name" value="SCP-like"/>
    <property type="match status" value="1"/>
</dbReference>
<dbReference type="RefSeq" id="WP_141963878.1">
    <property type="nucleotide sequence ID" value="NZ_VFOZ01000003.1"/>
</dbReference>
<evidence type="ECO:0000313" key="2">
    <source>
        <dbReference type="Proteomes" id="UP000316096"/>
    </source>
</evidence>
<sequence>MAAVPELFSPEWAEEVRAAVDRGPGEEARAGKLDSYWEWIARARASYSSSWALGVRDLAGRGPHYLRLGWKDGVCAEAAVVGPDDPLDATYVLAADLATWGALLGGEDPGRIVMYRGLRLEEGEVVRFFRAIYFFVESVAVIGRVPARVP</sequence>
<comment type="caution">
    <text evidence="1">The sequence shown here is derived from an EMBL/GenBank/DDBJ whole genome shotgun (WGS) entry which is preliminary data.</text>
</comment>
<dbReference type="AlphaFoldDB" id="A0A543BTE9"/>
<dbReference type="OrthoDB" id="4624400at2"/>
<reference evidence="1 2" key="1">
    <citation type="submission" date="2019-06" db="EMBL/GenBank/DDBJ databases">
        <title>Sequencing the genomes of 1000 actinobacteria strains.</title>
        <authorList>
            <person name="Klenk H.-P."/>
        </authorList>
    </citation>
    <scope>NUCLEOTIDE SEQUENCE [LARGE SCALE GENOMIC DNA]</scope>
    <source>
        <strain evidence="1 2">DSM 102200</strain>
    </source>
</reference>
<keyword evidence="2" id="KW-1185">Reference proteome</keyword>
<dbReference type="Gene3D" id="3.30.1050.10">
    <property type="entry name" value="SCP2 sterol-binding domain"/>
    <property type="match status" value="1"/>
</dbReference>
<evidence type="ECO:0008006" key="3">
    <source>
        <dbReference type="Google" id="ProtNLM"/>
    </source>
</evidence>
<dbReference type="Proteomes" id="UP000316096">
    <property type="component" value="Unassembled WGS sequence"/>
</dbReference>
<organism evidence="1 2">
    <name type="scientific">Actinoallomurus bryophytorum</name>
    <dbReference type="NCBI Taxonomy" id="1490222"/>
    <lineage>
        <taxon>Bacteria</taxon>
        <taxon>Bacillati</taxon>
        <taxon>Actinomycetota</taxon>
        <taxon>Actinomycetes</taxon>
        <taxon>Streptosporangiales</taxon>
        <taxon>Thermomonosporaceae</taxon>
        <taxon>Actinoallomurus</taxon>
    </lineage>
</organism>
<dbReference type="InterPro" id="IPR036527">
    <property type="entry name" value="SCP2_sterol-bd_dom_sf"/>
</dbReference>
<name>A0A543BTE9_9ACTN</name>
<accession>A0A543BTE9</accession>
<dbReference type="EMBL" id="VFOZ01000003">
    <property type="protein sequence ID" value="TQL88101.1"/>
    <property type="molecule type" value="Genomic_DNA"/>
</dbReference>
<evidence type="ECO:0000313" key="1">
    <source>
        <dbReference type="EMBL" id="TQL88101.1"/>
    </source>
</evidence>
<proteinExistence type="predicted"/>
<gene>
    <name evidence="1" type="ORF">FB559_8716</name>
</gene>
<protein>
    <recommendedName>
        <fullName evidence="3">SCP-2 sterol transfer family protein</fullName>
    </recommendedName>
</protein>